<comment type="caution">
    <text evidence="3">The sequence shown here is derived from an EMBL/GenBank/DDBJ whole genome shotgun (WGS) entry which is preliminary data.</text>
</comment>
<sequence>MASRALSLVPLLLAWTLVVATPVTQPPALSTRQYNSSNVYADWPSYDQLPLDPSYPTKAAWGVWGLSDELGALNHITPETIRAAKSEIEHGIAVNLNLELDIPNPPFFPKRHPMTHTFLAMEGFQDDVVTLNTQVSTQFDGLRHFPYSTDNNISTYQFYNNLITFDEIFTGKSKTLGIQNTAQKGIAGRAVLFDWAGWKESLGENYDAFSAVNITASDLDQVLSWQGVDSEKFVHPGDFLIVRTGFTKQYNALPTHEQNIIPYGSGDAIGIETSEDTLKWIWEKKVSLVGADNPAFEPLPNTERVLGGQKRNLHQIFLAGWGLNIVEFLDLERLAEECHKREKYSFFFTIQNLNVAGGIASPPNALAIL</sequence>
<dbReference type="GO" id="GO:0019441">
    <property type="term" value="P:L-tryptophan catabolic process to kynurenine"/>
    <property type="evidence" value="ECO:0007669"/>
    <property type="project" value="InterPro"/>
</dbReference>
<dbReference type="PANTHER" id="PTHR34861">
    <property type="match status" value="1"/>
</dbReference>
<name>A0AAW0D4P5_9AGAR</name>
<evidence type="ECO:0000256" key="2">
    <source>
        <dbReference type="SAM" id="SignalP"/>
    </source>
</evidence>
<dbReference type="Pfam" id="PF04199">
    <property type="entry name" value="Cyclase"/>
    <property type="match status" value="1"/>
</dbReference>
<dbReference type="SUPFAM" id="SSF102198">
    <property type="entry name" value="Putative cyclase"/>
    <property type="match status" value="1"/>
</dbReference>
<feature type="chain" id="PRO_5043631519" description="Cyclase" evidence="2">
    <location>
        <begin position="21"/>
        <end position="369"/>
    </location>
</feature>
<proteinExistence type="inferred from homology"/>
<dbReference type="EMBL" id="JAYKXP010000021">
    <property type="protein sequence ID" value="KAK7047148.1"/>
    <property type="molecule type" value="Genomic_DNA"/>
</dbReference>
<evidence type="ECO:0000256" key="1">
    <source>
        <dbReference type="ARBA" id="ARBA00007865"/>
    </source>
</evidence>
<evidence type="ECO:0008006" key="5">
    <source>
        <dbReference type="Google" id="ProtNLM"/>
    </source>
</evidence>
<dbReference type="PANTHER" id="PTHR34861:SF11">
    <property type="entry name" value="CYCLASE"/>
    <property type="match status" value="1"/>
</dbReference>
<protein>
    <recommendedName>
        <fullName evidence="5">Cyclase</fullName>
    </recommendedName>
</protein>
<dbReference type="InterPro" id="IPR037175">
    <property type="entry name" value="KFase_sf"/>
</dbReference>
<dbReference type="InterPro" id="IPR007325">
    <property type="entry name" value="KFase/CYL"/>
</dbReference>
<dbReference type="AlphaFoldDB" id="A0AAW0D4P5"/>
<evidence type="ECO:0000313" key="4">
    <source>
        <dbReference type="Proteomes" id="UP001383192"/>
    </source>
</evidence>
<accession>A0AAW0D4P5</accession>
<dbReference type="Gene3D" id="3.50.30.50">
    <property type="entry name" value="Putative cyclase"/>
    <property type="match status" value="1"/>
</dbReference>
<keyword evidence="4" id="KW-1185">Reference proteome</keyword>
<reference evidence="3 4" key="1">
    <citation type="submission" date="2024-01" db="EMBL/GenBank/DDBJ databases">
        <title>A draft genome for a cacao thread blight-causing isolate of Paramarasmius palmivorus.</title>
        <authorList>
            <person name="Baruah I.K."/>
            <person name="Bukari Y."/>
            <person name="Amoako-Attah I."/>
            <person name="Meinhardt L.W."/>
            <person name="Bailey B.A."/>
            <person name="Cohen S.P."/>
        </authorList>
    </citation>
    <scope>NUCLEOTIDE SEQUENCE [LARGE SCALE GENOMIC DNA]</scope>
    <source>
        <strain evidence="3 4">GH-12</strain>
    </source>
</reference>
<feature type="signal peptide" evidence="2">
    <location>
        <begin position="1"/>
        <end position="20"/>
    </location>
</feature>
<keyword evidence="2" id="KW-0732">Signal</keyword>
<evidence type="ECO:0000313" key="3">
    <source>
        <dbReference type="EMBL" id="KAK7047148.1"/>
    </source>
</evidence>
<organism evidence="3 4">
    <name type="scientific">Paramarasmius palmivorus</name>
    <dbReference type="NCBI Taxonomy" id="297713"/>
    <lineage>
        <taxon>Eukaryota</taxon>
        <taxon>Fungi</taxon>
        <taxon>Dikarya</taxon>
        <taxon>Basidiomycota</taxon>
        <taxon>Agaricomycotina</taxon>
        <taxon>Agaricomycetes</taxon>
        <taxon>Agaricomycetidae</taxon>
        <taxon>Agaricales</taxon>
        <taxon>Marasmiineae</taxon>
        <taxon>Marasmiaceae</taxon>
        <taxon>Paramarasmius</taxon>
    </lineage>
</organism>
<dbReference type="Proteomes" id="UP001383192">
    <property type="component" value="Unassembled WGS sequence"/>
</dbReference>
<gene>
    <name evidence="3" type="ORF">VNI00_006813</name>
</gene>
<dbReference type="GO" id="GO:0004061">
    <property type="term" value="F:arylformamidase activity"/>
    <property type="evidence" value="ECO:0007669"/>
    <property type="project" value="InterPro"/>
</dbReference>
<comment type="similarity">
    <text evidence="1">Belongs to the Cyclase 1 superfamily.</text>
</comment>